<dbReference type="SUPFAM" id="SSF55729">
    <property type="entry name" value="Acyl-CoA N-acyltransferases (Nat)"/>
    <property type="match status" value="1"/>
</dbReference>
<dbReference type="EMBL" id="AEUX02000008">
    <property type="protein sequence ID" value="EHI68709.1"/>
    <property type="molecule type" value="Genomic_DNA"/>
</dbReference>
<comment type="caution">
    <text evidence="1">The sequence shown here is derived from an EMBL/GenBank/DDBJ whole genome shotgun (WGS) entry which is preliminary data.</text>
</comment>
<dbReference type="Proteomes" id="UP000003330">
    <property type="component" value="Unassembled WGS sequence"/>
</dbReference>
<dbReference type="Gene3D" id="3.40.630.30">
    <property type="match status" value="1"/>
</dbReference>
<dbReference type="STRING" id="764299.STRIC_0543"/>
<proteinExistence type="predicted"/>
<reference evidence="1 2" key="1">
    <citation type="journal article" date="2014" name="Int. J. Syst. Evol. Microbiol.">
        <title>Phylogenomics and the dynamic genome evolution of the genus Streptococcus.</title>
        <authorList>
            <consortium name="The Broad Institute Genome Sequencing Platform"/>
            <person name="Richards V.P."/>
            <person name="Palmer S.R."/>
            <person name="Pavinski Bitar P.D."/>
            <person name="Qin X."/>
            <person name="Weinstock G.M."/>
            <person name="Highlander S.K."/>
            <person name="Town C.D."/>
            <person name="Burne R.A."/>
            <person name="Stanhope M.J."/>
        </authorList>
    </citation>
    <scope>NUCLEOTIDE SEQUENCE [LARGE SCALE GENOMIC DNA]</scope>
    <source>
        <strain evidence="1 2">707-05</strain>
    </source>
</reference>
<keyword evidence="2" id="KW-1185">Reference proteome</keyword>
<protein>
    <recommendedName>
        <fullName evidence="3">N-acetyltransferase domain-containing protein</fullName>
    </recommendedName>
</protein>
<dbReference type="InterPro" id="IPR016181">
    <property type="entry name" value="Acyl_CoA_acyltransferase"/>
</dbReference>
<gene>
    <name evidence="1" type="ORF">STRIC_0543</name>
</gene>
<organism evidence="1 2">
    <name type="scientific">Streptococcus ictaluri 707-05</name>
    <dbReference type="NCBI Taxonomy" id="764299"/>
    <lineage>
        <taxon>Bacteria</taxon>
        <taxon>Bacillati</taxon>
        <taxon>Bacillota</taxon>
        <taxon>Bacilli</taxon>
        <taxon>Lactobacillales</taxon>
        <taxon>Streptococcaceae</taxon>
        <taxon>Streptococcus</taxon>
    </lineage>
</organism>
<sequence>MLEDLKARGYTSVSLGVEPSETRTKAIYQKWGFTRLIKRGIEYYHPSDKIGIEVEYYEIDLI</sequence>
<accession>G5K656</accession>
<evidence type="ECO:0000313" key="1">
    <source>
        <dbReference type="EMBL" id="EHI68709.1"/>
    </source>
</evidence>
<dbReference type="AlphaFoldDB" id="G5K656"/>
<name>G5K656_9STRE</name>
<evidence type="ECO:0008006" key="3">
    <source>
        <dbReference type="Google" id="ProtNLM"/>
    </source>
</evidence>
<dbReference type="RefSeq" id="WP_008090749.1">
    <property type="nucleotide sequence ID" value="NZ_AEUX02000008.1"/>
</dbReference>
<evidence type="ECO:0000313" key="2">
    <source>
        <dbReference type="Proteomes" id="UP000003330"/>
    </source>
</evidence>